<dbReference type="Gene3D" id="1.10.287.130">
    <property type="match status" value="1"/>
</dbReference>
<dbReference type="Gene3D" id="3.30.565.10">
    <property type="entry name" value="Histidine kinase-like ATPase, C-terminal domain"/>
    <property type="match status" value="1"/>
</dbReference>
<accession>A0A1N7IN51</accession>
<evidence type="ECO:0000256" key="8">
    <source>
        <dbReference type="ARBA" id="ARBA00039401"/>
    </source>
</evidence>
<evidence type="ECO:0000313" key="12">
    <source>
        <dbReference type="Proteomes" id="UP000186292"/>
    </source>
</evidence>
<dbReference type="EMBL" id="FTOF01000001">
    <property type="protein sequence ID" value="SIS38411.1"/>
    <property type="molecule type" value="Genomic_DNA"/>
</dbReference>
<dbReference type="InterPro" id="IPR003661">
    <property type="entry name" value="HisK_dim/P_dom"/>
</dbReference>
<dbReference type="InterPro" id="IPR036097">
    <property type="entry name" value="HisK_dim/P_sf"/>
</dbReference>
<keyword evidence="12" id="KW-1185">Reference proteome</keyword>
<dbReference type="PANTHER" id="PTHR45453:SF1">
    <property type="entry name" value="PHOSPHATE REGULON SENSOR PROTEIN PHOR"/>
    <property type="match status" value="1"/>
</dbReference>
<evidence type="ECO:0000256" key="3">
    <source>
        <dbReference type="ARBA" id="ARBA00012438"/>
    </source>
</evidence>
<dbReference type="InterPro" id="IPR036890">
    <property type="entry name" value="HATPase_C_sf"/>
</dbReference>
<sequence length="432" mass="46941">MSTTFAFFAGVAVTALVAAGTLRYRKWRGRSRAQAKSEETKVRTVSQILHLVIQGSPTGITVVGQKGEVILSNAAAHHMSIVHDRTLNPEVWNVGKKVFSDGDARELEMNLKNRSTGSRVNNVSAVVQPLTLTETEHIIVYSMDESENVRMESARRDFVANVSHELKTPVGGMSLLAEALLEDPDDPVLVNYFGEKLLGEAHRMGTMIADLINLSKLQGAEALPEMAPVRVDDVIDEAVERNQLAADSHEIELTRGERLDTHVMGDKLLLVTALSNLLSNAINYSPKGKPVSVTQKVVRDSVVLIRVTDRGIGIAPDDQKRVFERFFRVDKARSRQTGGTGLGLAIVKHVVANHGGNIKLWSRLGTGSTFTIELPVFAPEKLASAVVPEEIAKLNALEAGDGSGPKTAKTSPVARVVARRKDKGQKDQDKEG</sequence>
<dbReference type="SUPFAM" id="SSF47384">
    <property type="entry name" value="Homodimeric domain of signal transducing histidine kinase"/>
    <property type="match status" value="1"/>
</dbReference>
<feature type="region of interest" description="Disordered" evidence="9">
    <location>
        <begin position="397"/>
        <end position="432"/>
    </location>
</feature>
<dbReference type="STRING" id="1161099.SAMN05444817_10174"/>
<keyword evidence="6 11" id="KW-0418">Kinase</keyword>
<dbReference type="GO" id="GO:0016036">
    <property type="term" value="P:cellular response to phosphate starvation"/>
    <property type="evidence" value="ECO:0007669"/>
    <property type="project" value="TreeGrafter"/>
</dbReference>
<gene>
    <name evidence="11" type="ORF">SAMN05444817_10174</name>
</gene>
<dbReference type="GO" id="GO:0005886">
    <property type="term" value="C:plasma membrane"/>
    <property type="evidence" value="ECO:0007669"/>
    <property type="project" value="UniProtKB-SubCell"/>
</dbReference>
<evidence type="ECO:0000256" key="6">
    <source>
        <dbReference type="ARBA" id="ARBA00022777"/>
    </source>
</evidence>
<evidence type="ECO:0000256" key="2">
    <source>
        <dbReference type="ARBA" id="ARBA00004236"/>
    </source>
</evidence>
<dbReference type="PRINTS" id="PR00344">
    <property type="entry name" value="BCTRLSENSOR"/>
</dbReference>
<comment type="subcellular location">
    <subcellularLocation>
        <location evidence="2">Cell membrane</location>
    </subcellularLocation>
</comment>
<keyword evidence="5" id="KW-0808">Transferase</keyword>
<organism evidence="11 12">
    <name type="scientific">Corynebacterium appendicis CIP 107643</name>
    <dbReference type="NCBI Taxonomy" id="1161099"/>
    <lineage>
        <taxon>Bacteria</taxon>
        <taxon>Bacillati</taxon>
        <taxon>Actinomycetota</taxon>
        <taxon>Actinomycetes</taxon>
        <taxon>Mycobacteriales</taxon>
        <taxon>Corynebacteriaceae</taxon>
        <taxon>Corynebacterium</taxon>
    </lineage>
</organism>
<proteinExistence type="predicted"/>
<dbReference type="OrthoDB" id="9813151at2"/>
<keyword evidence="7" id="KW-0902">Two-component regulatory system</keyword>
<dbReference type="EC" id="2.7.13.3" evidence="3"/>
<evidence type="ECO:0000256" key="4">
    <source>
        <dbReference type="ARBA" id="ARBA00022553"/>
    </source>
</evidence>
<dbReference type="InterPro" id="IPR005467">
    <property type="entry name" value="His_kinase_dom"/>
</dbReference>
<dbReference type="GO" id="GO:0004721">
    <property type="term" value="F:phosphoprotein phosphatase activity"/>
    <property type="evidence" value="ECO:0007669"/>
    <property type="project" value="TreeGrafter"/>
</dbReference>
<keyword evidence="4" id="KW-0597">Phosphoprotein</keyword>
<evidence type="ECO:0000256" key="9">
    <source>
        <dbReference type="SAM" id="MobiDB-lite"/>
    </source>
</evidence>
<dbReference type="Pfam" id="PF02518">
    <property type="entry name" value="HATPase_c"/>
    <property type="match status" value="1"/>
</dbReference>
<dbReference type="CDD" id="cd00075">
    <property type="entry name" value="HATPase"/>
    <property type="match status" value="1"/>
</dbReference>
<dbReference type="InterPro" id="IPR004358">
    <property type="entry name" value="Sig_transdc_His_kin-like_C"/>
</dbReference>
<evidence type="ECO:0000256" key="1">
    <source>
        <dbReference type="ARBA" id="ARBA00000085"/>
    </source>
</evidence>
<dbReference type="RefSeq" id="WP_076598089.1">
    <property type="nucleotide sequence ID" value="NZ_CP046976.1"/>
</dbReference>
<evidence type="ECO:0000256" key="7">
    <source>
        <dbReference type="ARBA" id="ARBA00023012"/>
    </source>
</evidence>
<dbReference type="SUPFAM" id="SSF55874">
    <property type="entry name" value="ATPase domain of HSP90 chaperone/DNA topoisomerase II/histidine kinase"/>
    <property type="match status" value="1"/>
</dbReference>
<dbReference type="SMART" id="SM00388">
    <property type="entry name" value="HisKA"/>
    <property type="match status" value="1"/>
</dbReference>
<dbReference type="PROSITE" id="PS50109">
    <property type="entry name" value="HIS_KIN"/>
    <property type="match status" value="1"/>
</dbReference>
<dbReference type="Proteomes" id="UP000186292">
    <property type="component" value="Unassembled WGS sequence"/>
</dbReference>
<dbReference type="AlphaFoldDB" id="A0A1N7IN51"/>
<name>A0A1N7IN51_9CORY</name>
<dbReference type="Pfam" id="PF00512">
    <property type="entry name" value="HisKA"/>
    <property type="match status" value="1"/>
</dbReference>
<feature type="domain" description="Histidine kinase" evidence="10">
    <location>
        <begin position="161"/>
        <end position="378"/>
    </location>
</feature>
<evidence type="ECO:0000259" key="10">
    <source>
        <dbReference type="PROSITE" id="PS50109"/>
    </source>
</evidence>
<dbReference type="InterPro" id="IPR050351">
    <property type="entry name" value="BphY/WalK/GraS-like"/>
</dbReference>
<dbReference type="FunFam" id="3.30.565.10:FF:000006">
    <property type="entry name" value="Sensor histidine kinase WalK"/>
    <property type="match status" value="1"/>
</dbReference>
<evidence type="ECO:0000256" key="5">
    <source>
        <dbReference type="ARBA" id="ARBA00022679"/>
    </source>
</evidence>
<dbReference type="CDD" id="cd00082">
    <property type="entry name" value="HisKA"/>
    <property type="match status" value="1"/>
</dbReference>
<dbReference type="InterPro" id="IPR003594">
    <property type="entry name" value="HATPase_dom"/>
</dbReference>
<protein>
    <recommendedName>
        <fullName evidence="8">Sensor-like histidine kinase SenX3</fullName>
        <ecNumber evidence="3">2.7.13.3</ecNumber>
    </recommendedName>
</protein>
<reference evidence="12" key="1">
    <citation type="submission" date="2017-01" db="EMBL/GenBank/DDBJ databases">
        <authorList>
            <person name="Varghese N."/>
            <person name="Submissions S."/>
        </authorList>
    </citation>
    <scope>NUCLEOTIDE SEQUENCE [LARGE SCALE GENOMIC DNA]</scope>
    <source>
        <strain evidence="12">DSM 44531</strain>
    </source>
</reference>
<dbReference type="GO" id="GO:0000155">
    <property type="term" value="F:phosphorelay sensor kinase activity"/>
    <property type="evidence" value="ECO:0007669"/>
    <property type="project" value="InterPro"/>
</dbReference>
<dbReference type="SMART" id="SM00387">
    <property type="entry name" value="HATPase_c"/>
    <property type="match status" value="1"/>
</dbReference>
<evidence type="ECO:0000313" key="11">
    <source>
        <dbReference type="EMBL" id="SIS38411.1"/>
    </source>
</evidence>
<comment type="catalytic activity">
    <reaction evidence="1">
        <text>ATP + protein L-histidine = ADP + protein N-phospho-L-histidine.</text>
        <dbReference type="EC" id="2.7.13.3"/>
    </reaction>
</comment>
<dbReference type="PANTHER" id="PTHR45453">
    <property type="entry name" value="PHOSPHATE REGULON SENSOR PROTEIN PHOR"/>
    <property type="match status" value="1"/>
</dbReference>